<organism evidence="2 3">
    <name type="scientific">Candidatus Cryptobacteroides merdavium</name>
    <dbReference type="NCBI Taxonomy" id="2840769"/>
    <lineage>
        <taxon>Bacteria</taxon>
        <taxon>Pseudomonadati</taxon>
        <taxon>Bacteroidota</taxon>
        <taxon>Bacteroidia</taxon>
        <taxon>Bacteroidales</taxon>
        <taxon>Candidatus Cryptobacteroides</taxon>
    </lineage>
</organism>
<feature type="transmembrane region" description="Helical" evidence="1">
    <location>
        <begin position="107"/>
        <end position="128"/>
    </location>
</feature>
<dbReference type="Proteomes" id="UP000823619">
    <property type="component" value="Unassembled WGS sequence"/>
</dbReference>
<dbReference type="InterPro" id="IPR017259">
    <property type="entry name" value="UCP037672"/>
</dbReference>
<evidence type="ECO:0000313" key="2">
    <source>
        <dbReference type="EMBL" id="MBO8444829.1"/>
    </source>
</evidence>
<dbReference type="Pfam" id="PF12650">
    <property type="entry name" value="DUF3784"/>
    <property type="match status" value="1"/>
</dbReference>
<keyword evidence="1" id="KW-0472">Membrane</keyword>
<proteinExistence type="predicted"/>
<reference evidence="2" key="1">
    <citation type="submission" date="2020-10" db="EMBL/GenBank/DDBJ databases">
        <authorList>
            <person name="Gilroy R."/>
        </authorList>
    </citation>
    <scope>NUCLEOTIDE SEQUENCE</scope>
    <source>
        <strain evidence="2">D5-748</strain>
    </source>
</reference>
<gene>
    <name evidence="2" type="ORF">IAC23_03920</name>
</gene>
<keyword evidence="1" id="KW-1133">Transmembrane helix</keyword>
<feature type="transmembrane region" description="Helical" evidence="1">
    <location>
        <begin position="74"/>
        <end position="95"/>
    </location>
</feature>
<accession>A0A9D9EBS6</accession>
<dbReference type="AlphaFoldDB" id="A0A9D9EBS6"/>
<reference evidence="2" key="2">
    <citation type="journal article" date="2021" name="PeerJ">
        <title>Extensive microbial diversity within the chicken gut microbiome revealed by metagenomics and culture.</title>
        <authorList>
            <person name="Gilroy R."/>
            <person name="Ravi A."/>
            <person name="Getino M."/>
            <person name="Pursley I."/>
            <person name="Horton D.L."/>
            <person name="Alikhan N.F."/>
            <person name="Baker D."/>
            <person name="Gharbi K."/>
            <person name="Hall N."/>
            <person name="Watson M."/>
            <person name="Adriaenssens E.M."/>
            <person name="Foster-Nyarko E."/>
            <person name="Jarju S."/>
            <person name="Secka A."/>
            <person name="Antonio M."/>
            <person name="Oren A."/>
            <person name="Chaudhuri R.R."/>
            <person name="La Ragione R."/>
            <person name="Hildebrand F."/>
            <person name="Pallen M.J."/>
        </authorList>
    </citation>
    <scope>NUCLEOTIDE SEQUENCE</scope>
    <source>
        <strain evidence="2">D5-748</strain>
    </source>
</reference>
<evidence type="ECO:0000256" key="1">
    <source>
        <dbReference type="SAM" id="Phobius"/>
    </source>
</evidence>
<comment type="caution">
    <text evidence="2">The sequence shown here is derived from an EMBL/GenBank/DDBJ whole genome shotgun (WGS) entry which is preliminary data.</text>
</comment>
<feature type="transmembrane region" description="Helical" evidence="1">
    <location>
        <begin position="6"/>
        <end position="29"/>
    </location>
</feature>
<name>A0A9D9EBS6_9BACT</name>
<keyword evidence="1" id="KW-0812">Transmembrane</keyword>
<evidence type="ECO:0000313" key="3">
    <source>
        <dbReference type="Proteomes" id="UP000823619"/>
    </source>
</evidence>
<protein>
    <submittedName>
        <fullName evidence="2">DUF3784 domain-containing protein</fullName>
    </submittedName>
</protein>
<sequence length="239" mass="26295">MIYIGLIIAVLLVAAGLVAMKWPGLISFYSLMTPQEREKVDMKAAGKSSAVIMAVTGLACAVLYYVTYFMGHPALALALCIVAMMAGVIVLTAVLRKYDHNTQRKKANVHIIVVAVFMVAICIMLWSWSRPVRIAVTEDEIEISGSYGVTVDRGSIRSVQLLDSLPEIEVRTNGIGMGNIQKGHFRIEGFGSCRLYVDLKYPPFVLLGLDTGEIIIFNTKNPSETESLYRACLDFPDAR</sequence>
<dbReference type="EMBL" id="JADIMO010000044">
    <property type="protein sequence ID" value="MBO8444829.1"/>
    <property type="molecule type" value="Genomic_DNA"/>
</dbReference>
<feature type="transmembrane region" description="Helical" evidence="1">
    <location>
        <begin position="50"/>
        <end position="68"/>
    </location>
</feature>